<accession>A0A1D9NXY5</accession>
<organism evidence="1 2">
    <name type="scientific">Butyrivibrio hungatei</name>
    <dbReference type="NCBI Taxonomy" id="185008"/>
    <lineage>
        <taxon>Bacteria</taxon>
        <taxon>Bacillati</taxon>
        <taxon>Bacillota</taxon>
        <taxon>Clostridia</taxon>
        <taxon>Lachnospirales</taxon>
        <taxon>Lachnospiraceae</taxon>
        <taxon>Butyrivibrio</taxon>
    </lineage>
</organism>
<gene>
    <name evidence="1" type="ORF">bhn_I0087</name>
</gene>
<evidence type="ECO:0000313" key="2">
    <source>
        <dbReference type="Proteomes" id="UP000179284"/>
    </source>
</evidence>
<dbReference type="KEGG" id="bhu:bhn_I0087"/>
<dbReference type="OrthoDB" id="2003880at2"/>
<name>A0A1D9NXY5_9FIRM</name>
<proteinExistence type="predicted"/>
<dbReference type="AlphaFoldDB" id="A0A1D9NXY5"/>
<protein>
    <submittedName>
        <fullName evidence="1">Uncharacterized protein</fullName>
    </submittedName>
</protein>
<reference evidence="2" key="1">
    <citation type="submission" date="2016-10" db="EMBL/GenBank/DDBJ databases">
        <title>The complete genome sequence of the rumen bacterium Butyrivibrio hungatei MB2003.</title>
        <authorList>
            <person name="Palevich N."/>
            <person name="Kelly W.J."/>
            <person name="Leahy S.C."/>
            <person name="Altermann E."/>
            <person name="Rakonjac J."/>
            <person name="Attwood G.T."/>
        </authorList>
    </citation>
    <scope>NUCLEOTIDE SEQUENCE [LARGE SCALE GENOMIC DNA]</scope>
    <source>
        <strain evidence="2">MB2003</strain>
    </source>
</reference>
<evidence type="ECO:0000313" key="1">
    <source>
        <dbReference type="EMBL" id="AOZ95123.1"/>
    </source>
</evidence>
<dbReference type="Proteomes" id="UP000179284">
    <property type="component" value="Chromosome I"/>
</dbReference>
<dbReference type="EMBL" id="CP017831">
    <property type="protein sequence ID" value="AOZ95123.1"/>
    <property type="molecule type" value="Genomic_DNA"/>
</dbReference>
<sequence>MALNISEVVSAVNKYLYSISDVAKATSDSSKTAKAGEESIFQKYLNNATENAVASDDTQAAEVVAAVAADPKTGAAATPTVQTDDLSQKINSVFDNMNLESKILSNLESKSVDIKSEITKNIASHTVDVKAELVDNMASHNRLNEIREEVVKEVSPSTTSTDGDASSNFNAYNGLLGSGALKELADSSYFTSNLVQSSITNADDLTSKKDAGNMTIADLNTNSLLSNTLGNSFSALDSNDYTSALVNSYKNNSASNALFDFTV</sequence>
<keyword evidence="2" id="KW-1185">Reference proteome</keyword>
<dbReference type="RefSeq" id="WP_071174941.1">
    <property type="nucleotide sequence ID" value="NZ_CP017831.1"/>
</dbReference>